<evidence type="ECO:0000256" key="8">
    <source>
        <dbReference type="SAM" id="Phobius"/>
    </source>
</evidence>
<dbReference type="GeneID" id="117649543"/>
<evidence type="ECO:0000256" key="6">
    <source>
        <dbReference type="ARBA" id="ARBA00023180"/>
    </source>
</evidence>
<dbReference type="AlphaFoldDB" id="A0A6P8ZSU5"/>
<dbReference type="PANTHER" id="PTHR15151:SF24">
    <property type="entry name" value="A PROLIFERATION-INDUCING LIGAND-LIKE PROTEIN-RELATED"/>
    <property type="match status" value="1"/>
</dbReference>
<comment type="similarity">
    <text evidence="2">Belongs to the tumor necrosis factor family.</text>
</comment>
<evidence type="ECO:0000256" key="5">
    <source>
        <dbReference type="ARBA" id="ARBA00023157"/>
    </source>
</evidence>
<keyword evidence="10" id="KW-1185">Reference proteome</keyword>
<comment type="subcellular location">
    <subcellularLocation>
        <location evidence="1">Secreted</location>
    </subcellularLocation>
</comment>
<keyword evidence="6" id="KW-0325">Glycoprotein</keyword>
<feature type="region of interest" description="Disordered" evidence="7">
    <location>
        <begin position="1"/>
        <end position="25"/>
    </location>
</feature>
<sequence>MMKLPLFQKTSSKSESKPSSTKCKHKIAPPDCEIQGSIEIQFGNYPLSTYLIPYFLLSWLPFLLILFLVHNALSDQMESQRLEVASLKRHTRFLNEEVDSLRNALNSFKAGLPLSQTQKFVNENPEEIKLSNVQDLETYVQREKRSVDSEFKSGLKESSSSQRKVTINNNTGRRGNQSRFLALHLKGAHPENVVEAGHVGPWFVDSKAIKESKVSSSFQLREDNESVEIETAGLYFIYAQVYYLTSHALNSYTIMVLPKDSDNPITLAYCSSNAVSSNSTSEVSCYTAVLYTLHVGDRIYVQQREKHRRLIMRSGHSFLGLIKFSGI</sequence>
<dbReference type="PANTHER" id="PTHR15151">
    <property type="entry name" value="PROTEIN EIGER"/>
    <property type="match status" value="1"/>
</dbReference>
<feature type="region of interest" description="Disordered" evidence="7">
    <location>
        <begin position="150"/>
        <end position="173"/>
    </location>
</feature>
<accession>A0A6P8ZSU5</accession>
<evidence type="ECO:0000256" key="2">
    <source>
        <dbReference type="ARBA" id="ARBA00008670"/>
    </source>
</evidence>
<dbReference type="GO" id="GO:0005615">
    <property type="term" value="C:extracellular space"/>
    <property type="evidence" value="ECO:0007669"/>
    <property type="project" value="UniProtKB-KW"/>
</dbReference>
<evidence type="ECO:0000256" key="4">
    <source>
        <dbReference type="ARBA" id="ARBA00022525"/>
    </source>
</evidence>
<dbReference type="GO" id="GO:0005164">
    <property type="term" value="F:tumor necrosis factor receptor binding"/>
    <property type="evidence" value="ECO:0007669"/>
    <property type="project" value="InterPro"/>
</dbReference>
<keyword evidence="3" id="KW-0202">Cytokine</keyword>
<dbReference type="OrthoDB" id="5947373at2759"/>
<dbReference type="Proteomes" id="UP000515158">
    <property type="component" value="Unplaced"/>
</dbReference>
<evidence type="ECO:0000256" key="7">
    <source>
        <dbReference type="SAM" id="MobiDB-lite"/>
    </source>
</evidence>
<proteinExistence type="inferred from homology"/>
<keyword evidence="5" id="KW-1015">Disulfide bond</keyword>
<dbReference type="InterPro" id="IPR006052">
    <property type="entry name" value="TNF_dom"/>
</dbReference>
<dbReference type="PROSITE" id="PS50049">
    <property type="entry name" value="THD_2"/>
    <property type="match status" value="1"/>
</dbReference>
<dbReference type="GO" id="GO:0016020">
    <property type="term" value="C:membrane"/>
    <property type="evidence" value="ECO:0007669"/>
    <property type="project" value="InterPro"/>
</dbReference>
<name>A0A6P8ZSU5_THRPL</name>
<dbReference type="GO" id="GO:0006955">
    <property type="term" value="P:immune response"/>
    <property type="evidence" value="ECO:0007669"/>
    <property type="project" value="InterPro"/>
</dbReference>
<dbReference type="Pfam" id="PF00229">
    <property type="entry name" value="TNF"/>
    <property type="match status" value="1"/>
</dbReference>
<feature type="transmembrane region" description="Helical" evidence="8">
    <location>
        <begin position="51"/>
        <end position="73"/>
    </location>
</feature>
<organism evidence="11">
    <name type="scientific">Thrips palmi</name>
    <name type="common">Melon thrips</name>
    <dbReference type="NCBI Taxonomy" id="161013"/>
    <lineage>
        <taxon>Eukaryota</taxon>
        <taxon>Metazoa</taxon>
        <taxon>Ecdysozoa</taxon>
        <taxon>Arthropoda</taxon>
        <taxon>Hexapoda</taxon>
        <taxon>Insecta</taxon>
        <taxon>Pterygota</taxon>
        <taxon>Neoptera</taxon>
        <taxon>Paraneoptera</taxon>
        <taxon>Thysanoptera</taxon>
        <taxon>Terebrantia</taxon>
        <taxon>Thripoidea</taxon>
        <taxon>Thripidae</taxon>
        <taxon>Thrips</taxon>
    </lineage>
</organism>
<dbReference type="RefSeq" id="XP_034248318.1">
    <property type="nucleotide sequence ID" value="XM_034392427.1"/>
</dbReference>
<evidence type="ECO:0000256" key="3">
    <source>
        <dbReference type="ARBA" id="ARBA00022514"/>
    </source>
</evidence>
<keyword evidence="4" id="KW-0964">Secreted</keyword>
<keyword evidence="8" id="KW-0812">Transmembrane</keyword>
<dbReference type="InterPro" id="IPR021184">
    <property type="entry name" value="TNF_CS"/>
</dbReference>
<dbReference type="Gene3D" id="2.60.120.40">
    <property type="match status" value="1"/>
</dbReference>
<dbReference type="SUPFAM" id="SSF49842">
    <property type="entry name" value="TNF-like"/>
    <property type="match status" value="1"/>
</dbReference>
<keyword evidence="8" id="KW-1133">Transmembrane helix</keyword>
<dbReference type="PROSITE" id="PS00251">
    <property type="entry name" value="THD_1"/>
    <property type="match status" value="1"/>
</dbReference>
<reference evidence="11" key="1">
    <citation type="submission" date="2025-08" db="UniProtKB">
        <authorList>
            <consortium name="RefSeq"/>
        </authorList>
    </citation>
    <scope>IDENTIFICATION</scope>
    <source>
        <tissue evidence="11">Total insect</tissue>
    </source>
</reference>
<gene>
    <name evidence="11" type="primary">LOC117649543</name>
</gene>
<dbReference type="InterPro" id="IPR051748">
    <property type="entry name" value="TNF_Ligand_Superfamily"/>
</dbReference>
<evidence type="ECO:0000313" key="10">
    <source>
        <dbReference type="Proteomes" id="UP000515158"/>
    </source>
</evidence>
<dbReference type="InterPro" id="IPR008983">
    <property type="entry name" value="Tumour_necrosis_fac-like_dom"/>
</dbReference>
<evidence type="ECO:0000259" key="9">
    <source>
        <dbReference type="PROSITE" id="PS50049"/>
    </source>
</evidence>
<dbReference type="GO" id="GO:0005125">
    <property type="term" value="F:cytokine activity"/>
    <property type="evidence" value="ECO:0007669"/>
    <property type="project" value="UniProtKB-KW"/>
</dbReference>
<keyword evidence="8" id="KW-0472">Membrane</keyword>
<evidence type="ECO:0000256" key="1">
    <source>
        <dbReference type="ARBA" id="ARBA00004613"/>
    </source>
</evidence>
<feature type="domain" description="THD" evidence="9">
    <location>
        <begin position="181"/>
        <end position="324"/>
    </location>
</feature>
<feature type="compositionally biased region" description="Low complexity" evidence="7">
    <location>
        <begin position="9"/>
        <end position="21"/>
    </location>
</feature>
<protein>
    <submittedName>
        <fullName evidence="11">Uncharacterized protein LOC117649543 isoform X2</fullName>
    </submittedName>
</protein>
<evidence type="ECO:0000313" key="11">
    <source>
        <dbReference type="RefSeq" id="XP_034248318.1"/>
    </source>
</evidence>
<feature type="compositionally biased region" description="Polar residues" evidence="7">
    <location>
        <begin position="156"/>
        <end position="173"/>
    </location>
</feature>